<sequence length="32" mass="3717">MIQKLTNSKSHPYIRQKIKFGSISFVPEPKTL</sequence>
<proteinExistence type="predicted"/>
<organism evidence="1 2">
    <name type="scientific">Candidatus Berkelbacteria bacterium Gr01-1014_85</name>
    <dbReference type="NCBI Taxonomy" id="2017150"/>
    <lineage>
        <taxon>Bacteria</taxon>
        <taxon>Candidatus Berkelbacteria</taxon>
    </lineage>
</organism>
<dbReference type="AlphaFoldDB" id="A0A554JA40"/>
<dbReference type="Proteomes" id="UP000316253">
    <property type="component" value="Unassembled WGS sequence"/>
</dbReference>
<name>A0A554JA40_9BACT</name>
<feature type="non-terminal residue" evidence="1">
    <location>
        <position position="32"/>
    </location>
</feature>
<comment type="caution">
    <text evidence="1">The sequence shown here is derived from an EMBL/GenBank/DDBJ whole genome shotgun (WGS) entry which is preliminary data.</text>
</comment>
<gene>
    <name evidence="1" type="ORF">CEO22_576</name>
</gene>
<reference evidence="1 2" key="1">
    <citation type="submission" date="2017-08" db="EMBL/GenBank/DDBJ databases">
        <title>Mechanisms for carbon and nitrogen cycling indicate functional differentiation within the Candidate Phyla Radiation.</title>
        <authorList>
            <person name="Danczak R.E."/>
            <person name="Johnston M.D."/>
            <person name="Kenah C."/>
            <person name="Slattery M."/>
            <person name="Wrighton K.C."/>
            <person name="Wilkins M.J."/>
        </authorList>
    </citation>
    <scope>NUCLEOTIDE SEQUENCE [LARGE SCALE GENOMIC DNA]</scope>
    <source>
        <strain evidence="1">Gr01-1014_85</strain>
    </source>
</reference>
<protein>
    <submittedName>
        <fullName evidence="1">Uncharacterized protein</fullName>
    </submittedName>
</protein>
<accession>A0A554JA40</accession>
<evidence type="ECO:0000313" key="1">
    <source>
        <dbReference type="EMBL" id="TSC65202.1"/>
    </source>
</evidence>
<evidence type="ECO:0000313" key="2">
    <source>
        <dbReference type="Proteomes" id="UP000316253"/>
    </source>
</evidence>
<dbReference type="EMBL" id="VMFD01000059">
    <property type="protein sequence ID" value="TSC65202.1"/>
    <property type="molecule type" value="Genomic_DNA"/>
</dbReference>